<evidence type="ECO:0008006" key="4">
    <source>
        <dbReference type="Google" id="ProtNLM"/>
    </source>
</evidence>
<dbReference type="EMBL" id="JABSTR010000002">
    <property type="protein sequence ID" value="KAH9363314.1"/>
    <property type="molecule type" value="Genomic_DNA"/>
</dbReference>
<evidence type="ECO:0000313" key="2">
    <source>
        <dbReference type="EMBL" id="KAH9363314.1"/>
    </source>
</evidence>
<protein>
    <recommendedName>
        <fullName evidence="4">Peptidase S1 domain-containing protein</fullName>
    </recommendedName>
</protein>
<evidence type="ECO:0000256" key="1">
    <source>
        <dbReference type="SAM" id="MobiDB-lite"/>
    </source>
</evidence>
<proteinExistence type="predicted"/>
<gene>
    <name evidence="2" type="ORF">HPB48_006420</name>
</gene>
<keyword evidence="3" id="KW-1185">Reference proteome</keyword>
<sequence length="135" mass="14641">MCAELAKLRRKCEQPNPEKRKRPEKRSAQCNSAMDTSPRAPTTTAHSSCSEGQCLLKYEALDPSEELCAVSSGVLRDVADPGAALMVDTVQGWVLVGLLSWLDDRAPAGAASSAAVFTDVRALMPWLLETIFKTF</sequence>
<reference evidence="2 3" key="1">
    <citation type="journal article" date="2020" name="Cell">
        <title>Large-Scale Comparative Analyses of Tick Genomes Elucidate Their Genetic Diversity and Vector Capacities.</title>
        <authorList>
            <consortium name="Tick Genome and Microbiome Consortium (TIGMIC)"/>
            <person name="Jia N."/>
            <person name="Wang J."/>
            <person name="Shi W."/>
            <person name="Du L."/>
            <person name="Sun Y."/>
            <person name="Zhan W."/>
            <person name="Jiang J.F."/>
            <person name="Wang Q."/>
            <person name="Zhang B."/>
            <person name="Ji P."/>
            <person name="Bell-Sakyi L."/>
            <person name="Cui X.M."/>
            <person name="Yuan T.T."/>
            <person name="Jiang B.G."/>
            <person name="Yang W.F."/>
            <person name="Lam T.T."/>
            <person name="Chang Q.C."/>
            <person name="Ding S.J."/>
            <person name="Wang X.J."/>
            <person name="Zhu J.G."/>
            <person name="Ruan X.D."/>
            <person name="Zhao L."/>
            <person name="Wei J.T."/>
            <person name="Ye R.Z."/>
            <person name="Que T.C."/>
            <person name="Du C.H."/>
            <person name="Zhou Y.H."/>
            <person name="Cheng J.X."/>
            <person name="Dai P.F."/>
            <person name="Guo W.B."/>
            <person name="Han X.H."/>
            <person name="Huang E.J."/>
            <person name="Li L.F."/>
            <person name="Wei W."/>
            <person name="Gao Y.C."/>
            <person name="Liu J.Z."/>
            <person name="Shao H.Z."/>
            <person name="Wang X."/>
            <person name="Wang C.C."/>
            <person name="Yang T.C."/>
            <person name="Huo Q.B."/>
            <person name="Li W."/>
            <person name="Chen H.Y."/>
            <person name="Chen S.E."/>
            <person name="Zhou L.G."/>
            <person name="Ni X.B."/>
            <person name="Tian J.H."/>
            <person name="Sheng Y."/>
            <person name="Liu T."/>
            <person name="Pan Y.S."/>
            <person name="Xia L.Y."/>
            <person name="Li J."/>
            <person name="Zhao F."/>
            <person name="Cao W.C."/>
        </authorList>
    </citation>
    <scope>NUCLEOTIDE SEQUENCE [LARGE SCALE GENOMIC DNA]</scope>
    <source>
        <strain evidence="2">HaeL-2018</strain>
    </source>
</reference>
<dbReference type="InterPro" id="IPR009003">
    <property type="entry name" value="Peptidase_S1_PA"/>
</dbReference>
<dbReference type="AlphaFoldDB" id="A0A9J6FJR3"/>
<accession>A0A9J6FJR3</accession>
<organism evidence="2 3">
    <name type="scientific">Haemaphysalis longicornis</name>
    <name type="common">Bush tick</name>
    <dbReference type="NCBI Taxonomy" id="44386"/>
    <lineage>
        <taxon>Eukaryota</taxon>
        <taxon>Metazoa</taxon>
        <taxon>Ecdysozoa</taxon>
        <taxon>Arthropoda</taxon>
        <taxon>Chelicerata</taxon>
        <taxon>Arachnida</taxon>
        <taxon>Acari</taxon>
        <taxon>Parasitiformes</taxon>
        <taxon>Ixodida</taxon>
        <taxon>Ixodoidea</taxon>
        <taxon>Ixodidae</taxon>
        <taxon>Haemaphysalinae</taxon>
        <taxon>Haemaphysalis</taxon>
    </lineage>
</organism>
<dbReference type="SUPFAM" id="SSF50494">
    <property type="entry name" value="Trypsin-like serine proteases"/>
    <property type="match status" value="1"/>
</dbReference>
<name>A0A9J6FJR3_HAELO</name>
<dbReference type="Gene3D" id="2.40.10.10">
    <property type="entry name" value="Trypsin-like serine proteases"/>
    <property type="match status" value="1"/>
</dbReference>
<feature type="region of interest" description="Disordered" evidence="1">
    <location>
        <begin position="1"/>
        <end position="50"/>
    </location>
</feature>
<feature type="compositionally biased region" description="Polar residues" evidence="1">
    <location>
        <begin position="28"/>
        <end position="50"/>
    </location>
</feature>
<dbReference type="InterPro" id="IPR043504">
    <property type="entry name" value="Peptidase_S1_PA_chymotrypsin"/>
</dbReference>
<evidence type="ECO:0000313" key="3">
    <source>
        <dbReference type="Proteomes" id="UP000821853"/>
    </source>
</evidence>
<dbReference type="OrthoDB" id="6481527at2759"/>
<comment type="caution">
    <text evidence="2">The sequence shown here is derived from an EMBL/GenBank/DDBJ whole genome shotgun (WGS) entry which is preliminary data.</text>
</comment>
<dbReference type="VEuPathDB" id="VectorBase:HLOH_054667"/>
<dbReference type="Proteomes" id="UP000821853">
    <property type="component" value="Chromosome 10"/>
</dbReference>